<reference evidence="2 3" key="1">
    <citation type="journal article" date="2016" name="Sci. Rep.">
        <title>Metabolic traits of an uncultured archaeal lineage -MSBL1- from brine pools of the Red Sea.</title>
        <authorList>
            <person name="Mwirichia R."/>
            <person name="Alam I."/>
            <person name="Rashid M."/>
            <person name="Vinu M."/>
            <person name="Ba-Alawi W."/>
            <person name="Anthony Kamau A."/>
            <person name="Kamanda Ngugi D."/>
            <person name="Goker M."/>
            <person name="Klenk H.P."/>
            <person name="Bajic V."/>
            <person name="Stingl U."/>
        </authorList>
    </citation>
    <scope>NUCLEOTIDE SEQUENCE [LARGE SCALE GENOMIC DNA]</scope>
    <source>
        <strain evidence="2">SCGC-AAA259E19</strain>
    </source>
</reference>
<keyword evidence="3" id="KW-1185">Reference proteome</keyword>
<protein>
    <submittedName>
        <fullName evidence="2">Uncharacterized protein</fullName>
    </submittedName>
</protein>
<gene>
    <name evidence="2" type="ORF">AKJ65_06595</name>
</gene>
<sequence length="193" mass="22074">MTGFFFQSVADPRTRDYRLLKRVWKRQYIERRGKMVEGKKTRSSPNLDDEKSGKNLKVGFDVDGVLSEREVTRTPEECDGVERSNVPVPSHEHEIHIVSSRTQDMEEETRTWLAENGVGHEKLVLLEENSFEGLSEDEIEEKQAAFKADTVSDLGLDIYVEDQPGVRDHLREHCPGCIVLSSSEARKAWRSIA</sequence>
<dbReference type="InterPro" id="IPR023214">
    <property type="entry name" value="HAD_sf"/>
</dbReference>
<comment type="caution">
    <text evidence="2">The sequence shown here is derived from an EMBL/GenBank/DDBJ whole genome shotgun (WGS) entry which is preliminary data.</text>
</comment>
<dbReference type="Proteomes" id="UP000070284">
    <property type="component" value="Unassembled WGS sequence"/>
</dbReference>
<dbReference type="EMBL" id="LHXO01000119">
    <property type="protein sequence ID" value="KXA93152.1"/>
    <property type="molecule type" value="Genomic_DNA"/>
</dbReference>
<evidence type="ECO:0000313" key="2">
    <source>
        <dbReference type="EMBL" id="KXA93152.1"/>
    </source>
</evidence>
<dbReference type="Gene3D" id="3.40.50.1000">
    <property type="entry name" value="HAD superfamily/HAD-like"/>
    <property type="match status" value="1"/>
</dbReference>
<proteinExistence type="predicted"/>
<evidence type="ECO:0000313" key="3">
    <source>
        <dbReference type="Proteomes" id="UP000070284"/>
    </source>
</evidence>
<feature type="region of interest" description="Disordered" evidence="1">
    <location>
        <begin position="35"/>
        <end position="54"/>
    </location>
</feature>
<dbReference type="AlphaFoldDB" id="A0A133UG23"/>
<accession>A0A133UG23</accession>
<evidence type="ECO:0000256" key="1">
    <source>
        <dbReference type="SAM" id="MobiDB-lite"/>
    </source>
</evidence>
<organism evidence="2 3">
    <name type="scientific">candidate division MSBL1 archaeon SCGC-AAA259E19</name>
    <dbReference type="NCBI Taxonomy" id="1698264"/>
    <lineage>
        <taxon>Archaea</taxon>
        <taxon>Methanobacteriati</taxon>
        <taxon>Methanobacteriota</taxon>
        <taxon>candidate division MSBL1</taxon>
    </lineage>
</organism>
<name>A0A133UG23_9EURY</name>